<name>A0ABU0GVV1_9BACL</name>
<reference evidence="1 2" key="1">
    <citation type="submission" date="2023-07" db="EMBL/GenBank/DDBJ databases">
        <title>Genomic Encyclopedia of Type Strains, Phase IV (KMG-IV): sequencing the most valuable type-strain genomes for metagenomic binning, comparative biology and taxonomic classification.</title>
        <authorList>
            <person name="Goeker M."/>
        </authorList>
    </citation>
    <scope>NUCLEOTIDE SEQUENCE [LARGE SCALE GENOMIC DNA]</scope>
    <source>
        <strain evidence="1 2">DSM 16419</strain>
    </source>
</reference>
<dbReference type="Proteomes" id="UP001241988">
    <property type="component" value="Unassembled WGS sequence"/>
</dbReference>
<evidence type="ECO:0000313" key="1">
    <source>
        <dbReference type="EMBL" id="MDQ0429495.1"/>
    </source>
</evidence>
<sequence length="103" mass="11825">MLPVFEEDEKTLIDAMRLNGFNQKYSVKKKIKETGLYSIYLISANEQIMLNDEVLLIEHPPAKEPSAHILPINLTESGTATEIMKEIAEAVSAHFARNEYWFR</sequence>
<protein>
    <submittedName>
        <fullName evidence="1">Uncharacterized protein</fullName>
    </submittedName>
</protein>
<proteinExistence type="predicted"/>
<keyword evidence="2" id="KW-1185">Reference proteome</keyword>
<evidence type="ECO:0000313" key="2">
    <source>
        <dbReference type="Proteomes" id="UP001241988"/>
    </source>
</evidence>
<accession>A0ABU0GVV1</accession>
<dbReference type="EMBL" id="JAUSWB010000005">
    <property type="protein sequence ID" value="MDQ0429495.1"/>
    <property type="molecule type" value="Genomic_DNA"/>
</dbReference>
<gene>
    <name evidence="1" type="ORF">QOZ98_002323</name>
</gene>
<dbReference type="RefSeq" id="WP_308787568.1">
    <property type="nucleotide sequence ID" value="NZ_JAUSWB010000005.1"/>
</dbReference>
<comment type="caution">
    <text evidence="1">The sequence shown here is derived from an EMBL/GenBank/DDBJ whole genome shotgun (WGS) entry which is preliminary data.</text>
</comment>
<organism evidence="1 2">
    <name type="scientific">Planomicrobium stackebrandtii</name>
    <dbReference type="NCBI Taxonomy" id="253160"/>
    <lineage>
        <taxon>Bacteria</taxon>
        <taxon>Bacillati</taxon>
        <taxon>Bacillota</taxon>
        <taxon>Bacilli</taxon>
        <taxon>Bacillales</taxon>
        <taxon>Caryophanaceae</taxon>
        <taxon>Planomicrobium</taxon>
    </lineage>
</organism>